<name>A0ABS3LIY3_9ENTE</name>
<keyword evidence="2 3" id="KW-0040">ANK repeat</keyword>
<proteinExistence type="predicted"/>
<feature type="repeat" description="ANK" evidence="3">
    <location>
        <begin position="136"/>
        <end position="168"/>
    </location>
</feature>
<dbReference type="PANTHER" id="PTHR24189">
    <property type="entry name" value="MYOTROPHIN"/>
    <property type="match status" value="1"/>
</dbReference>
<dbReference type="InterPro" id="IPR002110">
    <property type="entry name" value="Ankyrin_rpt"/>
</dbReference>
<dbReference type="Pfam" id="PF12796">
    <property type="entry name" value="Ank_2"/>
    <property type="match status" value="1"/>
</dbReference>
<organism evidence="5 6">
    <name type="scientific">Candidatus Enterococcus moelleringii</name>
    <dbReference type="NCBI Taxonomy" id="2815325"/>
    <lineage>
        <taxon>Bacteria</taxon>
        <taxon>Bacillati</taxon>
        <taxon>Bacillota</taxon>
        <taxon>Bacilli</taxon>
        <taxon>Lactobacillales</taxon>
        <taxon>Enterococcaceae</taxon>
        <taxon>Enterococcus</taxon>
    </lineage>
</organism>
<sequence>MGLFDRFKKKAQPAPTVTAPEPCQPEKPQRPSSASKKRKTLPKDFDELLEGRDIDALKAVFDKCALDAYSSYNKQTALAFRGIPDELARWLVDQGADINAKDSYGNTPLHRQSAVWHSNVQLFIDLGADIEAVNNQGETPLHTAACAYIPNHVQTLVANGANINVRNNRGLAPLSLALGQCQNAHISRMAEVTEILLKAGAPITEETRQEVERIGKSFEFARSNFNPDFLEETEAGLESLYEAFDVLPVFKRKVHDGHSPITVTATRWQDQHQELWNLLVPASGHAKTVQGEAIRITGRISDEIYRNGSANWDADYRKMLEALQKFLGSGKALPAEELKETAALVEALCDGTGEEEAARLTELAVKWVLENPEPITMEEPGYKR</sequence>
<dbReference type="InterPro" id="IPR036770">
    <property type="entry name" value="Ankyrin_rpt-contain_sf"/>
</dbReference>
<evidence type="ECO:0000313" key="5">
    <source>
        <dbReference type="EMBL" id="MBO1308671.1"/>
    </source>
</evidence>
<reference evidence="5 6" key="1">
    <citation type="submission" date="2021-03" db="EMBL/GenBank/DDBJ databases">
        <title>Enterococcal diversity collection.</title>
        <authorList>
            <person name="Gilmore M.S."/>
            <person name="Schwartzman J."/>
            <person name="Van Tyne D."/>
            <person name="Martin M."/>
            <person name="Earl A.M."/>
            <person name="Manson A.L."/>
            <person name="Straub T."/>
            <person name="Salamzade R."/>
            <person name="Saavedra J."/>
            <person name="Lebreton F."/>
            <person name="Prichula J."/>
            <person name="Schaufler K."/>
            <person name="Gaca A."/>
            <person name="Sgardioli B."/>
            <person name="Wagenaar J."/>
            <person name="Strong T."/>
        </authorList>
    </citation>
    <scope>NUCLEOTIDE SEQUENCE [LARGE SCALE GENOMIC DNA]</scope>
    <source>
        <strain evidence="5 6">669A</strain>
    </source>
</reference>
<gene>
    <name evidence="5" type="ORF">JZO70_21030</name>
</gene>
<evidence type="ECO:0000256" key="3">
    <source>
        <dbReference type="PROSITE-ProRule" id="PRU00023"/>
    </source>
</evidence>
<dbReference type="InterPro" id="IPR050745">
    <property type="entry name" value="Multifunctional_regulatory"/>
</dbReference>
<dbReference type="PANTHER" id="PTHR24189:SF50">
    <property type="entry name" value="ANKYRIN REPEAT AND SOCS BOX PROTEIN 2"/>
    <property type="match status" value="1"/>
</dbReference>
<protein>
    <submittedName>
        <fullName evidence="5">Ankyrin repeat domain-containing protein</fullName>
    </submittedName>
</protein>
<dbReference type="EMBL" id="JAFREM010000040">
    <property type="protein sequence ID" value="MBO1308671.1"/>
    <property type="molecule type" value="Genomic_DNA"/>
</dbReference>
<evidence type="ECO:0000313" key="6">
    <source>
        <dbReference type="Proteomes" id="UP000664601"/>
    </source>
</evidence>
<keyword evidence="6" id="KW-1185">Reference proteome</keyword>
<keyword evidence="1" id="KW-0677">Repeat</keyword>
<dbReference type="PROSITE" id="PS50297">
    <property type="entry name" value="ANK_REP_REGION"/>
    <property type="match status" value="1"/>
</dbReference>
<dbReference type="SUPFAM" id="SSF48403">
    <property type="entry name" value="Ankyrin repeat"/>
    <property type="match status" value="1"/>
</dbReference>
<dbReference type="PROSITE" id="PS50088">
    <property type="entry name" value="ANK_REPEAT"/>
    <property type="match status" value="1"/>
</dbReference>
<feature type="region of interest" description="Disordered" evidence="4">
    <location>
        <begin position="1"/>
        <end position="42"/>
    </location>
</feature>
<dbReference type="RefSeq" id="WP_207675662.1">
    <property type="nucleotide sequence ID" value="NZ_JAFREM010000040.1"/>
</dbReference>
<dbReference type="Proteomes" id="UP000664601">
    <property type="component" value="Unassembled WGS sequence"/>
</dbReference>
<evidence type="ECO:0000256" key="4">
    <source>
        <dbReference type="SAM" id="MobiDB-lite"/>
    </source>
</evidence>
<accession>A0ABS3LIY3</accession>
<dbReference type="Gene3D" id="1.25.40.20">
    <property type="entry name" value="Ankyrin repeat-containing domain"/>
    <property type="match status" value="2"/>
</dbReference>
<comment type="caution">
    <text evidence="5">The sequence shown here is derived from an EMBL/GenBank/DDBJ whole genome shotgun (WGS) entry which is preliminary data.</text>
</comment>
<evidence type="ECO:0000256" key="2">
    <source>
        <dbReference type="ARBA" id="ARBA00023043"/>
    </source>
</evidence>
<evidence type="ECO:0000256" key="1">
    <source>
        <dbReference type="ARBA" id="ARBA00022737"/>
    </source>
</evidence>